<evidence type="ECO:0000256" key="5">
    <source>
        <dbReference type="ARBA" id="ARBA00023004"/>
    </source>
</evidence>
<dbReference type="SUPFAM" id="SSF48264">
    <property type="entry name" value="Cytochrome P450"/>
    <property type="match status" value="1"/>
</dbReference>
<dbReference type="GO" id="GO:0005506">
    <property type="term" value="F:iron ion binding"/>
    <property type="evidence" value="ECO:0007669"/>
    <property type="project" value="InterPro"/>
</dbReference>
<proteinExistence type="inferred from homology"/>
<comment type="similarity">
    <text evidence="1 7">Belongs to the cytochrome P450 family.</text>
</comment>
<evidence type="ECO:0000256" key="1">
    <source>
        <dbReference type="ARBA" id="ARBA00010617"/>
    </source>
</evidence>
<dbReference type="InterPro" id="IPR002397">
    <property type="entry name" value="Cyt_P450_B"/>
</dbReference>
<dbReference type="CDD" id="cd11032">
    <property type="entry name" value="P450_EryK-like"/>
    <property type="match status" value="1"/>
</dbReference>
<reference evidence="8 9" key="1">
    <citation type="submission" date="2019-01" db="EMBL/GenBank/DDBJ databases">
        <title>Chengkuizengella sp. nov., isolated from deep-sea sediment of East Pacific Ocean.</title>
        <authorList>
            <person name="Yang J."/>
            <person name="Lai Q."/>
            <person name="Shao Z."/>
        </authorList>
    </citation>
    <scope>NUCLEOTIDE SEQUENCE [LARGE SCALE GENOMIC DNA]</scope>
    <source>
        <strain evidence="8 9">YPA3-1-1</strain>
    </source>
</reference>
<accession>A0A6N9Q5B7</accession>
<protein>
    <submittedName>
        <fullName evidence="8">Cytochrome P450</fullName>
    </submittedName>
</protein>
<evidence type="ECO:0000256" key="4">
    <source>
        <dbReference type="ARBA" id="ARBA00023002"/>
    </source>
</evidence>
<dbReference type="Pfam" id="PF00067">
    <property type="entry name" value="p450"/>
    <property type="match status" value="1"/>
</dbReference>
<keyword evidence="6 7" id="KW-0503">Monooxygenase</keyword>
<dbReference type="RefSeq" id="WP_160646761.1">
    <property type="nucleotide sequence ID" value="NZ_SIJB01000028.1"/>
</dbReference>
<dbReference type="PANTHER" id="PTHR46696:SF1">
    <property type="entry name" value="CYTOCHROME P450 YJIB-RELATED"/>
    <property type="match status" value="1"/>
</dbReference>
<dbReference type="PRINTS" id="PR00385">
    <property type="entry name" value="P450"/>
</dbReference>
<evidence type="ECO:0000256" key="7">
    <source>
        <dbReference type="RuleBase" id="RU000461"/>
    </source>
</evidence>
<dbReference type="FunFam" id="1.10.630.10:FF:000018">
    <property type="entry name" value="Cytochrome P450 monooxygenase"/>
    <property type="match status" value="1"/>
</dbReference>
<evidence type="ECO:0000256" key="2">
    <source>
        <dbReference type="ARBA" id="ARBA00022617"/>
    </source>
</evidence>
<organism evidence="8 9">
    <name type="scientific">Chengkuizengella marina</name>
    <dbReference type="NCBI Taxonomy" id="2507566"/>
    <lineage>
        <taxon>Bacteria</taxon>
        <taxon>Bacillati</taxon>
        <taxon>Bacillota</taxon>
        <taxon>Bacilli</taxon>
        <taxon>Bacillales</taxon>
        <taxon>Paenibacillaceae</taxon>
        <taxon>Chengkuizengella</taxon>
    </lineage>
</organism>
<dbReference type="GO" id="GO:0020037">
    <property type="term" value="F:heme binding"/>
    <property type="evidence" value="ECO:0007669"/>
    <property type="project" value="InterPro"/>
</dbReference>
<dbReference type="InterPro" id="IPR036396">
    <property type="entry name" value="Cyt_P450_sf"/>
</dbReference>
<dbReference type="Proteomes" id="UP000448943">
    <property type="component" value="Unassembled WGS sequence"/>
</dbReference>
<dbReference type="Gene3D" id="1.10.630.10">
    <property type="entry name" value="Cytochrome P450"/>
    <property type="match status" value="1"/>
</dbReference>
<dbReference type="PROSITE" id="PS00086">
    <property type="entry name" value="CYTOCHROME_P450"/>
    <property type="match status" value="1"/>
</dbReference>
<dbReference type="InterPro" id="IPR001128">
    <property type="entry name" value="Cyt_P450"/>
</dbReference>
<evidence type="ECO:0000313" key="8">
    <source>
        <dbReference type="EMBL" id="NBI29960.1"/>
    </source>
</evidence>
<dbReference type="GO" id="GO:0016705">
    <property type="term" value="F:oxidoreductase activity, acting on paired donors, with incorporation or reduction of molecular oxygen"/>
    <property type="evidence" value="ECO:0007669"/>
    <property type="project" value="InterPro"/>
</dbReference>
<dbReference type="GO" id="GO:0004497">
    <property type="term" value="F:monooxygenase activity"/>
    <property type="evidence" value="ECO:0007669"/>
    <property type="project" value="UniProtKB-KW"/>
</dbReference>
<keyword evidence="2 7" id="KW-0349">Heme</keyword>
<name>A0A6N9Q5B7_9BACL</name>
<dbReference type="PRINTS" id="PR00359">
    <property type="entry name" value="BP450"/>
</dbReference>
<keyword evidence="9" id="KW-1185">Reference proteome</keyword>
<dbReference type="EMBL" id="SIJB01000028">
    <property type="protein sequence ID" value="NBI29960.1"/>
    <property type="molecule type" value="Genomic_DNA"/>
</dbReference>
<keyword evidence="3 7" id="KW-0479">Metal-binding</keyword>
<keyword evidence="4 7" id="KW-0560">Oxidoreductase</keyword>
<evidence type="ECO:0000313" key="9">
    <source>
        <dbReference type="Proteomes" id="UP000448943"/>
    </source>
</evidence>
<evidence type="ECO:0000256" key="6">
    <source>
        <dbReference type="ARBA" id="ARBA00023033"/>
    </source>
</evidence>
<dbReference type="InterPro" id="IPR017972">
    <property type="entry name" value="Cyt_P450_CS"/>
</dbReference>
<dbReference type="PANTHER" id="PTHR46696">
    <property type="entry name" value="P450, PUTATIVE (EUROFUNG)-RELATED"/>
    <property type="match status" value="1"/>
</dbReference>
<gene>
    <name evidence="8" type="ORF">ERL59_13430</name>
</gene>
<comment type="caution">
    <text evidence="8">The sequence shown here is derived from an EMBL/GenBank/DDBJ whole genome shotgun (WGS) entry which is preliminary data.</text>
</comment>
<dbReference type="OrthoDB" id="9801155at2"/>
<dbReference type="AlphaFoldDB" id="A0A6N9Q5B7"/>
<sequence length="396" mass="46252">MENTGEEQMKEGQIRLDKWDPFEWYKQKRENEPIYFDEKSGQWNAFLYDDVSYILSNYEQFSSARYQAEERDPFGNSLLFIDPPKHKQMRDLVNKSFTPKVMRSWEPRIEYISDTLIEDMIEKTTIELVNDFSMPLPVIVIANMLGVPTEELHLFKKWSDQMVEGDYNASEEEIKITREKYVNTMKELFHYFSEIINHKKNHLQEDIISILLQAEVDGKKVSDEELIGFCILLLVAGNETTTNLITNAVYTLLDEQDSFYKLKQNLQLLPSAIEEVLRHRSPIQSMNRKVKKDMEFRGVQLKEGDLINAFIGSANRDESKFLQADQFMIDRDPNHHIAFGSGIHFCLGAPLARMEARIALKKLIESFPNMHFSDDMEIQPINSMVVYGLKKLPIQK</sequence>
<evidence type="ECO:0000256" key="3">
    <source>
        <dbReference type="ARBA" id="ARBA00022723"/>
    </source>
</evidence>
<keyword evidence="5 7" id="KW-0408">Iron</keyword>